<reference evidence="1 2" key="1">
    <citation type="submission" date="2024-01" db="EMBL/GenBank/DDBJ databases">
        <title>Complete genome of Cladobotryum mycophilum ATHUM6906.</title>
        <authorList>
            <person name="Christinaki A.C."/>
            <person name="Myridakis A.I."/>
            <person name="Kouvelis V.N."/>
        </authorList>
    </citation>
    <scope>NUCLEOTIDE SEQUENCE [LARGE SCALE GENOMIC DNA]</scope>
    <source>
        <strain evidence="1 2">ATHUM6906</strain>
    </source>
</reference>
<comment type="caution">
    <text evidence="1">The sequence shown here is derived from an EMBL/GenBank/DDBJ whole genome shotgun (WGS) entry which is preliminary data.</text>
</comment>
<proteinExistence type="predicted"/>
<evidence type="ECO:0000313" key="2">
    <source>
        <dbReference type="Proteomes" id="UP001338125"/>
    </source>
</evidence>
<evidence type="ECO:0000313" key="1">
    <source>
        <dbReference type="EMBL" id="KAK5995745.1"/>
    </source>
</evidence>
<name>A0ABR0SVE9_9HYPO</name>
<dbReference type="Proteomes" id="UP001338125">
    <property type="component" value="Unassembled WGS sequence"/>
</dbReference>
<dbReference type="EMBL" id="JAVFKD010000004">
    <property type="protein sequence ID" value="KAK5995745.1"/>
    <property type="molecule type" value="Genomic_DNA"/>
</dbReference>
<keyword evidence="2" id="KW-1185">Reference proteome</keyword>
<sequence length="89" mass="10716">MDMKQNETLVNKYGITSSWAQPEKFFPRLFILERLRSTTYWKGYTEGLRFEELSISRSVMAINLLPVRPYAEYALLERDLWYIIYVELL</sequence>
<protein>
    <submittedName>
        <fullName evidence="1">Uncharacterized protein</fullName>
    </submittedName>
</protein>
<organism evidence="1 2">
    <name type="scientific">Cladobotryum mycophilum</name>
    <dbReference type="NCBI Taxonomy" id="491253"/>
    <lineage>
        <taxon>Eukaryota</taxon>
        <taxon>Fungi</taxon>
        <taxon>Dikarya</taxon>
        <taxon>Ascomycota</taxon>
        <taxon>Pezizomycotina</taxon>
        <taxon>Sordariomycetes</taxon>
        <taxon>Hypocreomycetidae</taxon>
        <taxon>Hypocreales</taxon>
        <taxon>Hypocreaceae</taxon>
        <taxon>Cladobotryum</taxon>
    </lineage>
</organism>
<gene>
    <name evidence="1" type="ORF">PT974_04163</name>
</gene>
<accession>A0ABR0SVE9</accession>